<reference evidence="1" key="1">
    <citation type="journal article" date="2014" name="Front. Microbiol.">
        <title>High frequency of phylogenetically diverse reductive dehalogenase-homologous genes in deep subseafloor sedimentary metagenomes.</title>
        <authorList>
            <person name="Kawai M."/>
            <person name="Futagami T."/>
            <person name="Toyoda A."/>
            <person name="Takaki Y."/>
            <person name="Nishi S."/>
            <person name="Hori S."/>
            <person name="Arai W."/>
            <person name="Tsubouchi T."/>
            <person name="Morono Y."/>
            <person name="Uchiyama I."/>
            <person name="Ito T."/>
            <person name="Fujiyama A."/>
            <person name="Inagaki F."/>
            <person name="Takami H."/>
        </authorList>
    </citation>
    <scope>NUCLEOTIDE SEQUENCE</scope>
    <source>
        <strain evidence="1">Expedition CK06-06</strain>
    </source>
</reference>
<gene>
    <name evidence="1" type="ORF">S01H4_65073</name>
</gene>
<accession>X1EQD9</accession>
<protein>
    <submittedName>
        <fullName evidence="1">Uncharacterized protein</fullName>
    </submittedName>
</protein>
<proteinExistence type="predicted"/>
<evidence type="ECO:0000313" key="1">
    <source>
        <dbReference type="EMBL" id="GAH22520.1"/>
    </source>
</evidence>
<feature type="non-terminal residue" evidence="1">
    <location>
        <position position="1"/>
    </location>
</feature>
<comment type="caution">
    <text evidence="1">The sequence shown here is derived from an EMBL/GenBank/DDBJ whole genome shotgun (WGS) entry which is preliminary data.</text>
</comment>
<organism evidence="1">
    <name type="scientific">marine sediment metagenome</name>
    <dbReference type="NCBI Taxonomy" id="412755"/>
    <lineage>
        <taxon>unclassified sequences</taxon>
        <taxon>metagenomes</taxon>
        <taxon>ecological metagenomes</taxon>
    </lineage>
</organism>
<dbReference type="AlphaFoldDB" id="X1EQD9"/>
<sequence length="78" mass="8933">IKAVTEVGGRWRSQRPEETFKSAVESAVCAALRLFLQGLDGDSELPEIREYARMKYPQLDEDMITKITDLIDQEKMKS</sequence>
<name>X1EQD9_9ZZZZ</name>
<dbReference type="EMBL" id="BART01039683">
    <property type="protein sequence ID" value="GAH22520.1"/>
    <property type="molecule type" value="Genomic_DNA"/>
</dbReference>